<comment type="caution">
    <text evidence="2">The sequence shown here is derived from an EMBL/GenBank/DDBJ whole genome shotgun (WGS) entry which is preliminary data.</text>
</comment>
<dbReference type="AlphaFoldDB" id="A0A5D4SCG1"/>
<keyword evidence="1" id="KW-0472">Membrane</keyword>
<protein>
    <submittedName>
        <fullName evidence="2">PrgI family protein</fullName>
    </submittedName>
</protein>
<accession>A0A5D4SCG1</accession>
<dbReference type="InterPro" id="IPR024414">
    <property type="entry name" value="Uncharacterised_PrgI"/>
</dbReference>
<dbReference type="Pfam" id="PF12666">
    <property type="entry name" value="PrgI"/>
    <property type="match status" value="1"/>
</dbReference>
<feature type="transmembrane region" description="Helical" evidence="1">
    <location>
        <begin position="56"/>
        <end position="75"/>
    </location>
</feature>
<proteinExistence type="predicted"/>
<name>A0A5D4SCG1_9BACI</name>
<dbReference type="Proteomes" id="UP000323732">
    <property type="component" value="Unassembled WGS sequence"/>
</dbReference>
<dbReference type="RefSeq" id="WP_148950817.1">
    <property type="nucleotide sequence ID" value="NZ_VTES01000006.1"/>
</dbReference>
<evidence type="ECO:0000313" key="3">
    <source>
        <dbReference type="Proteomes" id="UP000323732"/>
    </source>
</evidence>
<reference evidence="2 3" key="1">
    <citation type="submission" date="2019-08" db="EMBL/GenBank/DDBJ databases">
        <title>Bacillus genomes from the desert of Cuatro Cienegas, Coahuila.</title>
        <authorList>
            <person name="Olmedo-Alvarez G."/>
        </authorList>
    </citation>
    <scope>NUCLEOTIDE SEQUENCE [LARGE SCALE GENOMIC DNA]</scope>
    <source>
        <strain evidence="2 3">CH37_1T</strain>
    </source>
</reference>
<dbReference type="EMBL" id="VTES01000006">
    <property type="protein sequence ID" value="TYS60669.1"/>
    <property type="molecule type" value="Genomic_DNA"/>
</dbReference>
<keyword evidence="1" id="KW-1133">Transmembrane helix</keyword>
<gene>
    <name evidence="2" type="ORF">FZD47_20895</name>
</gene>
<sequence>MRKVKVPIDMASEQKEILGLFSKRQLAYVVIGGLILYSYVPVVYNLFSIFGWEAGALAGLFSAAPLAGLILFLGFTKVRKFNMNRDYYFYIRLQRKTQYGSWRKGS</sequence>
<keyword evidence="1" id="KW-0812">Transmembrane</keyword>
<evidence type="ECO:0000313" key="2">
    <source>
        <dbReference type="EMBL" id="TYS60669.1"/>
    </source>
</evidence>
<evidence type="ECO:0000256" key="1">
    <source>
        <dbReference type="SAM" id="Phobius"/>
    </source>
</evidence>
<feature type="transmembrane region" description="Helical" evidence="1">
    <location>
        <begin position="26"/>
        <end position="50"/>
    </location>
</feature>
<organism evidence="2 3">
    <name type="scientific">Bacillus infantis</name>
    <dbReference type="NCBI Taxonomy" id="324767"/>
    <lineage>
        <taxon>Bacteria</taxon>
        <taxon>Bacillati</taxon>
        <taxon>Bacillota</taxon>
        <taxon>Bacilli</taxon>
        <taxon>Bacillales</taxon>
        <taxon>Bacillaceae</taxon>
        <taxon>Bacillus</taxon>
    </lineage>
</organism>